<accession>A0A9Q3BG62</accession>
<comment type="caution">
    <text evidence="10">The sequence shown here is derived from an EMBL/GenBank/DDBJ whole genome shotgun (WGS) entry which is preliminary data.</text>
</comment>
<comment type="subcellular location">
    <subcellularLocation>
        <location evidence="1">Cytoplasm</location>
    </subcellularLocation>
</comment>
<gene>
    <name evidence="10" type="ORF">O181_004639</name>
</gene>
<organism evidence="10 11">
    <name type="scientific">Austropuccinia psidii MF-1</name>
    <dbReference type="NCBI Taxonomy" id="1389203"/>
    <lineage>
        <taxon>Eukaryota</taxon>
        <taxon>Fungi</taxon>
        <taxon>Dikarya</taxon>
        <taxon>Basidiomycota</taxon>
        <taxon>Pucciniomycotina</taxon>
        <taxon>Pucciniomycetes</taxon>
        <taxon>Pucciniales</taxon>
        <taxon>Sphaerophragmiaceae</taxon>
        <taxon>Austropuccinia</taxon>
    </lineage>
</organism>
<evidence type="ECO:0000256" key="8">
    <source>
        <dbReference type="SAM" id="MobiDB-lite"/>
    </source>
</evidence>
<feature type="region of interest" description="Disordered" evidence="8">
    <location>
        <begin position="493"/>
        <end position="663"/>
    </location>
</feature>
<feature type="compositionally biased region" description="Basic and acidic residues" evidence="8">
    <location>
        <begin position="1244"/>
        <end position="1264"/>
    </location>
</feature>
<feature type="compositionally biased region" description="Polar residues" evidence="8">
    <location>
        <begin position="555"/>
        <end position="566"/>
    </location>
</feature>
<keyword evidence="5 7" id="KW-0863">Zinc-finger</keyword>
<keyword evidence="3" id="KW-0963">Cytoplasm</keyword>
<feature type="region of interest" description="Disordered" evidence="8">
    <location>
        <begin position="1244"/>
        <end position="1269"/>
    </location>
</feature>
<feature type="region of interest" description="Disordered" evidence="8">
    <location>
        <begin position="131"/>
        <end position="160"/>
    </location>
</feature>
<feature type="compositionally biased region" description="Polar residues" evidence="8">
    <location>
        <begin position="535"/>
        <end position="546"/>
    </location>
</feature>
<sequence length="1289" mass="142521">MRESNFYFPAHNKASVSITSALYDRRAIDATSPLPLLSTLTHLSYLTSTSPRIREILCSDGGLERLISILRLTVRKMREHRQNLHGPSNLHHQQIGSNHLNHPSSSSSSTIYFSSDSSLSLNPFYSSIYPHQSNHPSSHHQSNQFNSSSSSHSNQSNPFLSSSRALIQSSPFRPFVSSQSVQTSSPSTNHQPISVINNNLNSQTHPSSPTFGLSKEQKQLLWTWSLSFQCVVNIGVRGTESIRTRVVEAGIVPIIISVLGGYLYEMERFRQQSENRLKLQQNSNLDSNLSSSITSTSLTFSSTPTTRPPTPINLDQPPRPVLSSRTLAQPTPPSPLNFQNPSSLNQSNQSSSSHHQPHPLPSYPHLNQPHSSSIITSNSNYFNNQSTSTSLPIQPNQSSHHRLDVRHSAPGSLTIHELSHPININSSNESTFRTGSISPSSVSSSSSLETSQLVNIQHAIIPTVTSDNLPDSINSTLSTISDSNHLINLHDHHQNQSSTQTDHQSSISRPSVIDDGDDHSLADESEGDVMMDLVGSSNQAGPSSTRQRSRRGTIKASQSNPHSVFSITPIVPSRPTVTELNEDEPSNPNSETDAGPMEGLESFDSNQISNNVTSPPTSTTALFTNNHQTPKASASRLPPSNSTQSLTQINPLQSSSNHQHQQHSINHPVIDNLTQSINQAPNSIDSTRHNSNQDLLPPRGPRLGASPPNGQADDAILPRVLSDTEGTTPTGEFTPRRQHQPQNLVNIPITVTNLGTQTTETTFPTRPTPPNSIPSTTTSPVNLNFRDEDVLLALQLLAYLSKYAHVRAYFHEPASRATLELTYGSLHEATRALSRFTGRFKSDRHDRERGKDVANFINQSLNRRPVSAQGHQTLNGSSTSSLVNEYSDHYRRVLHQPHRSLSSSIMQDRLSRPELTFEHLGVSYGNRLTSTENSNDSTHSRMFLDGATLFSTTPLPTTFPQPTHQPSFVLGQNGNSPLPIVGIGTPKHSQTNPQHQHHSHHLSLGPFNHHDNNLSHPSRTYLSSSNIGTHLNHPLPAINPLASNVFSYVERFTHERLPTDIHSPSIPSEIQYWAGVIMRNACRKDDDRGGIRQCANMQCGRWESFPREFAKCRRCRKAKYCSKDCQSKAWQLGHRFWCCNKTEGETNTIAVGSSVENERNHQSSGDITIGDNHGDGDIDRRDEEAREGRTLVDAAIERLRREGTELTMQLGRATREAAEVNSNIATPPDRELRVSHAFDVNDRREGLAGRNGEREAADRTRNDGPRFGGVIDEVDERDRIRLMVETGEE</sequence>
<feature type="region of interest" description="Disordered" evidence="8">
    <location>
        <begin position="679"/>
        <end position="714"/>
    </location>
</feature>
<dbReference type="Gene3D" id="6.10.140.2220">
    <property type="match status" value="1"/>
</dbReference>
<feature type="compositionally biased region" description="Low complexity" evidence="8">
    <location>
        <begin position="436"/>
        <end position="445"/>
    </location>
</feature>
<feature type="compositionally biased region" description="Polar residues" evidence="8">
    <location>
        <begin position="495"/>
        <end position="509"/>
    </location>
</feature>
<feature type="region of interest" description="Disordered" evidence="8">
    <location>
        <begin position="281"/>
        <end position="403"/>
    </location>
</feature>
<keyword evidence="11" id="KW-1185">Reference proteome</keyword>
<protein>
    <recommendedName>
        <fullName evidence="9">MYND-type domain-containing protein</fullName>
    </recommendedName>
</protein>
<dbReference type="GO" id="GO:0007163">
    <property type="term" value="P:establishment or maintenance of cell polarity"/>
    <property type="evidence" value="ECO:0007669"/>
    <property type="project" value="TreeGrafter"/>
</dbReference>
<feature type="region of interest" description="Disordered" evidence="8">
    <location>
        <begin position="177"/>
        <end position="211"/>
    </location>
</feature>
<feature type="compositionally biased region" description="Low complexity" evidence="8">
    <location>
        <begin position="336"/>
        <end position="354"/>
    </location>
</feature>
<evidence type="ECO:0000256" key="5">
    <source>
        <dbReference type="ARBA" id="ARBA00022771"/>
    </source>
</evidence>
<feature type="compositionally biased region" description="Polar residues" evidence="8">
    <location>
        <begin position="621"/>
        <end position="652"/>
    </location>
</feature>
<feature type="compositionally biased region" description="Polar residues" evidence="8">
    <location>
        <begin position="368"/>
        <end position="398"/>
    </location>
</feature>
<dbReference type="GO" id="GO:0006511">
    <property type="term" value="P:ubiquitin-dependent protein catabolic process"/>
    <property type="evidence" value="ECO:0007669"/>
    <property type="project" value="TreeGrafter"/>
</dbReference>
<dbReference type="PROSITE" id="PS50865">
    <property type="entry name" value="ZF_MYND_2"/>
    <property type="match status" value="1"/>
</dbReference>
<keyword evidence="6" id="KW-0862">Zinc</keyword>
<dbReference type="Pfam" id="PF01753">
    <property type="entry name" value="zf-MYND"/>
    <property type="match status" value="1"/>
</dbReference>
<evidence type="ECO:0000256" key="3">
    <source>
        <dbReference type="ARBA" id="ARBA00022490"/>
    </source>
</evidence>
<feature type="domain" description="MYND-type" evidence="9">
    <location>
        <begin position="1096"/>
        <end position="1138"/>
    </location>
</feature>
<comment type="similarity">
    <text evidence="2">Belongs to the MUB1/samB family.</text>
</comment>
<feature type="region of interest" description="Disordered" evidence="8">
    <location>
        <begin position="986"/>
        <end position="1021"/>
    </location>
</feature>
<dbReference type="InterPro" id="IPR051664">
    <property type="entry name" value="MYND-type_zinc_finger"/>
</dbReference>
<feature type="compositionally biased region" description="Polar residues" evidence="8">
    <location>
        <begin position="189"/>
        <end position="211"/>
    </location>
</feature>
<feature type="compositionally biased region" description="Polar residues" evidence="8">
    <location>
        <begin position="422"/>
        <end position="435"/>
    </location>
</feature>
<proteinExistence type="inferred from homology"/>
<dbReference type="PANTHER" id="PTHR47442">
    <property type="entry name" value="MYND-TYPE ZINC FINGER PROTEIN MUB1"/>
    <property type="match status" value="1"/>
</dbReference>
<dbReference type="GO" id="GO:0008270">
    <property type="term" value="F:zinc ion binding"/>
    <property type="evidence" value="ECO:0007669"/>
    <property type="project" value="UniProtKB-KW"/>
</dbReference>
<dbReference type="OrthoDB" id="5594178at2759"/>
<feature type="region of interest" description="Disordered" evidence="8">
    <location>
        <begin position="84"/>
        <end position="107"/>
    </location>
</feature>
<evidence type="ECO:0000313" key="10">
    <source>
        <dbReference type="EMBL" id="MBW0464924.1"/>
    </source>
</evidence>
<evidence type="ECO:0000256" key="7">
    <source>
        <dbReference type="PROSITE-ProRule" id="PRU00134"/>
    </source>
</evidence>
<name>A0A9Q3BG62_9BASI</name>
<feature type="compositionally biased region" description="Polar residues" evidence="8">
    <location>
        <begin position="603"/>
        <end position="612"/>
    </location>
</feature>
<dbReference type="EMBL" id="AVOT02000916">
    <property type="protein sequence ID" value="MBW0464924.1"/>
    <property type="molecule type" value="Genomic_DNA"/>
</dbReference>
<reference evidence="10" key="1">
    <citation type="submission" date="2021-03" db="EMBL/GenBank/DDBJ databases">
        <title>Draft genome sequence of rust myrtle Austropuccinia psidii MF-1, a brazilian biotype.</title>
        <authorList>
            <person name="Quecine M.C."/>
            <person name="Pachon D.M.R."/>
            <person name="Bonatelli M.L."/>
            <person name="Correr F.H."/>
            <person name="Franceschini L.M."/>
            <person name="Leite T.F."/>
            <person name="Margarido G.R.A."/>
            <person name="Almeida C.A."/>
            <person name="Ferrarezi J.A."/>
            <person name="Labate C.A."/>
        </authorList>
    </citation>
    <scope>NUCLEOTIDE SEQUENCE</scope>
    <source>
        <strain evidence="10">MF-1</strain>
    </source>
</reference>
<feature type="compositionally biased region" description="Low complexity" evidence="8">
    <location>
        <begin position="97"/>
        <end position="107"/>
    </location>
</feature>
<evidence type="ECO:0000256" key="2">
    <source>
        <dbReference type="ARBA" id="ARBA00010655"/>
    </source>
</evidence>
<keyword evidence="4" id="KW-0479">Metal-binding</keyword>
<dbReference type="SUPFAM" id="SSF144232">
    <property type="entry name" value="HIT/MYND zinc finger-like"/>
    <property type="match status" value="1"/>
</dbReference>
<evidence type="ECO:0000259" key="9">
    <source>
        <dbReference type="PROSITE" id="PS50865"/>
    </source>
</evidence>
<dbReference type="PANTHER" id="PTHR47442:SF1">
    <property type="entry name" value="MYND-TYPE ZINC FINGER PROTEIN MUB1"/>
    <property type="match status" value="1"/>
</dbReference>
<feature type="compositionally biased region" description="Low complexity" evidence="8">
    <location>
        <begin position="653"/>
        <end position="663"/>
    </location>
</feature>
<evidence type="ECO:0000256" key="4">
    <source>
        <dbReference type="ARBA" id="ARBA00022723"/>
    </source>
</evidence>
<feature type="region of interest" description="Disordered" evidence="8">
    <location>
        <begin position="758"/>
        <end position="780"/>
    </location>
</feature>
<evidence type="ECO:0000256" key="6">
    <source>
        <dbReference type="ARBA" id="ARBA00022833"/>
    </source>
</evidence>
<evidence type="ECO:0000313" key="11">
    <source>
        <dbReference type="Proteomes" id="UP000765509"/>
    </source>
</evidence>
<evidence type="ECO:0000256" key="1">
    <source>
        <dbReference type="ARBA" id="ARBA00004496"/>
    </source>
</evidence>
<feature type="region of interest" description="Disordered" evidence="8">
    <location>
        <begin position="420"/>
        <end position="445"/>
    </location>
</feature>
<feature type="compositionally biased region" description="Low complexity" evidence="8">
    <location>
        <begin position="177"/>
        <end position="188"/>
    </location>
</feature>
<dbReference type="InterPro" id="IPR002893">
    <property type="entry name" value="Znf_MYND"/>
</dbReference>
<feature type="compositionally biased region" description="Low complexity" evidence="8">
    <location>
        <begin position="282"/>
        <end position="305"/>
    </location>
</feature>
<dbReference type="GO" id="GO:0005737">
    <property type="term" value="C:cytoplasm"/>
    <property type="evidence" value="ECO:0007669"/>
    <property type="project" value="UniProtKB-SubCell"/>
</dbReference>
<dbReference type="GO" id="GO:1990304">
    <property type="term" value="C:MUB1-RAD6-UBR2 ubiquitin ligase complex"/>
    <property type="evidence" value="ECO:0007669"/>
    <property type="project" value="TreeGrafter"/>
</dbReference>
<dbReference type="Proteomes" id="UP000765509">
    <property type="component" value="Unassembled WGS sequence"/>
</dbReference>
<feature type="compositionally biased region" description="Polar residues" evidence="8">
    <location>
        <begin position="679"/>
        <end position="694"/>
    </location>
</feature>